<dbReference type="EMBL" id="BJYU01000330">
    <property type="protein sequence ID" value="GEO19120.1"/>
    <property type="molecule type" value="Genomic_DNA"/>
</dbReference>
<reference evidence="1 2" key="1">
    <citation type="submission" date="2019-07" db="EMBL/GenBank/DDBJ databases">
        <title>Whole genome shotgun sequence of Microvirga aerophila NBRC 106136.</title>
        <authorList>
            <person name="Hosoyama A."/>
            <person name="Uohara A."/>
            <person name="Ohji S."/>
            <person name="Ichikawa N."/>
        </authorList>
    </citation>
    <scope>NUCLEOTIDE SEQUENCE [LARGE SCALE GENOMIC DNA]</scope>
    <source>
        <strain evidence="1 2">NBRC 106136</strain>
    </source>
</reference>
<dbReference type="Proteomes" id="UP000321085">
    <property type="component" value="Unassembled WGS sequence"/>
</dbReference>
<protein>
    <submittedName>
        <fullName evidence="1">Uncharacterized protein</fullName>
    </submittedName>
</protein>
<evidence type="ECO:0000313" key="2">
    <source>
        <dbReference type="Proteomes" id="UP000321085"/>
    </source>
</evidence>
<organism evidence="1 2">
    <name type="scientific">Microvirga aerophila</name>
    <dbReference type="NCBI Taxonomy" id="670291"/>
    <lineage>
        <taxon>Bacteria</taxon>
        <taxon>Pseudomonadati</taxon>
        <taxon>Pseudomonadota</taxon>
        <taxon>Alphaproteobacteria</taxon>
        <taxon>Hyphomicrobiales</taxon>
        <taxon>Methylobacteriaceae</taxon>
        <taxon>Microvirga</taxon>
    </lineage>
</organism>
<dbReference type="RefSeq" id="WP_147023358.1">
    <property type="nucleotide sequence ID" value="NZ_BJYU01000330.1"/>
</dbReference>
<accession>A0A512C4M5</accession>
<comment type="caution">
    <text evidence="1">The sequence shown here is derived from an EMBL/GenBank/DDBJ whole genome shotgun (WGS) entry which is preliminary data.</text>
</comment>
<sequence>MNNALVVVPSRGEGSAWSSKSSFDETDEFRGSLKGFREFVKPHLNKIVQRETKKLKGGKCSHADCIETATDFGHWPWDVDTILEVMLEDYRMEGRYRYIVPLKEFCIKYALMHRGENGSKVGRPVCHPCNLRDNRVIKAKLTYQGT</sequence>
<gene>
    <name evidence="1" type="ORF">MAE02_68160</name>
</gene>
<dbReference type="AlphaFoldDB" id="A0A512C4M5"/>
<name>A0A512C4M5_9HYPH</name>
<keyword evidence="2" id="KW-1185">Reference proteome</keyword>
<proteinExistence type="predicted"/>
<evidence type="ECO:0000313" key="1">
    <source>
        <dbReference type="EMBL" id="GEO19120.1"/>
    </source>
</evidence>